<protein>
    <submittedName>
        <fullName evidence="1">Arylformamidase</fullName>
    </submittedName>
</protein>
<gene>
    <name evidence="1" type="ORF">ULMA_25370</name>
</gene>
<dbReference type="Pfam" id="PF04199">
    <property type="entry name" value="Cyclase"/>
    <property type="match status" value="1"/>
</dbReference>
<accession>A0A5J4IRE3</accession>
<dbReference type="InterPro" id="IPR007325">
    <property type="entry name" value="KFase/CYL"/>
</dbReference>
<dbReference type="RefSeq" id="WP_151674864.1">
    <property type="nucleotide sequence ID" value="NZ_BKCG01000007.1"/>
</dbReference>
<name>A0A5J4IRE3_9FLAO</name>
<dbReference type="EMBL" id="BKCG01000007">
    <property type="protein sequence ID" value="GER60429.1"/>
    <property type="molecule type" value="Genomic_DNA"/>
</dbReference>
<organism evidence="1 2">
    <name type="scientific">Patiriisocius marinus</name>
    <dbReference type="NCBI Taxonomy" id="1397112"/>
    <lineage>
        <taxon>Bacteria</taxon>
        <taxon>Pseudomonadati</taxon>
        <taxon>Bacteroidota</taxon>
        <taxon>Flavobacteriia</taxon>
        <taxon>Flavobacteriales</taxon>
        <taxon>Flavobacteriaceae</taxon>
        <taxon>Patiriisocius</taxon>
    </lineage>
</organism>
<dbReference type="Gene3D" id="3.50.30.50">
    <property type="entry name" value="Putative cyclase"/>
    <property type="match status" value="1"/>
</dbReference>
<dbReference type="GO" id="GO:0019441">
    <property type="term" value="P:L-tryptophan catabolic process to kynurenine"/>
    <property type="evidence" value="ECO:0007669"/>
    <property type="project" value="InterPro"/>
</dbReference>
<evidence type="ECO:0000313" key="1">
    <source>
        <dbReference type="EMBL" id="GER60429.1"/>
    </source>
</evidence>
<dbReference type="Proteomes" id="UP000326509">
    <property type="component" value="Unassembled WGS sequence"/>
</dbReference>
<comment type="caution">
    <text evidence="1">The sequence shown here is derived from an EMBL/GenBank/DDBJ whole genome shotgun (WGS) entry which is preliminary data.</text>
</comment>
<dbReference type="OrthoDB" id="9814192at2"/>
<proteinExistence type="predicted"/>
<reference evidence="1 2" key="1">
    <citation type="submission" date="2019-08" db="EMBL/GenBank/DDBJ databases">
        <title>Draft genome sequence of Ulvibacter marinus type strain NBRC 109484.</title>
        <authorList>
            <person name="Kawano K."/>
            <person name="Ushijima N."/>
            <person name="Kihara M."/>
            <person name="Itoh H."/>
        </authorList>
    </citation>
    <scope>NUCLEOTIDE SEQUENCE [LARGE SCALE GENOMIC DNA]</scope>
    <source>
        <strain evidence="1 2">NBRC 109484</strain>
    </source>
</reference>
<evidence type="ECO:0000313" key="2">
    <source>
        <dbReference type="Proteomes" id="UP000326509"/>
    </source>
</evidence>
<dbReference type="SUPFAM" id="SSF102198">
    <property type="entry name" value="Putative cyclase"/>
    <property type="match status" value="1"/>
</dbReference>
<keyword evidence="2" id="KW-1185">Reference proteome</keyword>
<dbReference type="InterPro" id="IPR037175">
    <property type="entry name" value="KFase_sf"/>
</dbReference>
<dbReference type="GO" id="GO:0004061">
    <property type="term" value="F:arylformamidase activity"/>
    <property type="evidence" value="ECO:0007669"/>
    <property type="project" value="InterPro"/>
</dbReference>
<sequence>MRATLKIKNKQVTVNLSKPLDISIPLSAETKNPLAWYIDKPEISPVIMGDWVGSVENGASVNFNNIQFNPHAHGTHTECVGHISREFNSIHEALKEYFFSAEVVTVTSRGINGDEVITKEAIEKSLKVMNTQAIVIRTNPNSASKRSKKYSNTNWPYLAEDAAQFIHDLGIEHLLIDLPSVDKEKDEGALKAHKAFWNYPKAPRFNSTITEFIYVPNSIKDGSYLLNLQVANFVNDAAPSRPVLYKFL</sequence>
<dbReference type="AlphaFoldDB" id="A0A5J4IRE3"/>